<comment type="caution">
    <text evidence="1">The sequence shown here is derived from an EMBL/GenBank/DDBJ whole genome shotgun (WGS) entry which is preliminary data.</text>
</comment>
<organism evidence="1 2">
    <name type="scientific">Necator americanus</name>
    <name type="common">Human hookworm</name>
    <dbReference type="NCBI Taxonomy" id="51031"/>
    <lineage>
        <taxon>Eukaryota</taxon>
        <taxon>Metazoa</taxon>
        <taxon>Ecdysozoa</taxon>
        <taxon>Nematoda</taxon>
        <taxon>Chromadorea</taxon>
        <taxon>Rhabditida</taxon>
        <taxon>Rhabditina</taxon>
        <taxon>Rhabditomorpha</taxon>
        <taxon>Strongyloidea</taxon>
        <taxon>Ancylostomatidae</taxon>
        <taxon>Bunostominae</taxon>
        <taxon>Necator</taxon>
    </lineage>
</organism>
<gene>
    <name evidence="1" type="primary">Necator_chrIV.g15669</name>
    <name evidence="1" type="ORF">RB195_002374</name>
</gene>
<accession>A0ABR1DIS3</accession>
<dbReference type="Proteomes" id="UP001303046">
    <property type="component" value="Unassembled WGS sequence"/>
</dbReference>
<proteinExistence type="predicted"/>
<evidence type="ECO:0000313" key="2">
    <source>
        <dbReference type="Proteomes" id="UP001303046"/>
    </source>
</evidence>
<reference evidence="1 2" key="1">
    <citation type="submission" date="2023-08" db="EMBL/GenBank/DDBJ databases">
        <title>A Necator americanus chromosomal reference genome.</title>
        <authorList>
            <person name="Ilik V."/>
            <person name="Petrzelkova K.J."/>
            <person name="Pardy F."/>
            <person name="Fuh T."/>
            <person name="Niatou-Singa F.S."/>
            <person name="Gouil Q."/>
            <person name="Baker L."/>
            <person name="Ritchie M.E."/>
            <person name="Jex A.R."/>
            <person name="Gazzola D."/>
            <person name="Li H."/>
            <person name="Toshio Fujiwara R."/>
            <person name="Zhan B."/>
            <person name="Aroian R.V."/>
            <person name="Pafco B."/>
            <person name="Schwarz E.M."/>
        </authorList>
    </citation>
    <scope>NUCLEOTIDE SEQUENCE [LARGE SCALE GENOMIC DNA]</scope>
    <source>
        <strain evidence="1 2">Aroian</strain>
        <tissue evidence="1">Whole animal</tissue>
    </source>
</reference>
<name>A0ABR1DIS3_NECAM</name>
<evidence type="ECO:0008006" key="3">
    <source>
        <dbReference type="Google" id="ProtNLM"/>
    </source>
</evidence>
<dbReference type="EMBL" id="JAVFWL010000004">
    <property type="protein sequence ID" value="KAK6750358.1"/>
    <property type="molecule type" value="Genomic_DNA"/>
</dbReference>
<sequence length="95" mass="10468">MFVQGLLCVCSVESDNGNLLVTIRKNRGFLIAPGIYHCAHRRCCLVNSADVNARSALRIGAARKSYNPPQKCKTPTRILLSAADFFSEEPEVQSE</sequence>
<protein>
    <recommendedName>
        <fullName evidence="3">Phospholipid scramblase</fullName>
    </recommendedName>
</protein>
<evidence type="ECO:0000313" key="1">
    <source>
        <dbReference type="EMBL" id="KAK6750358.1"/>
    </source>
</evidence>
<keyword evidence="2" id="KW-1185">Reference proteome</keyword>